<keyword evidence="10" id="KW-1185">Reference proteome</keyword>
<dbReference type="InterPro" id="IPR058625">
    <property type="entry name" value="MdtA-like_BSH"/>
</dbReference>
<evidence type="ECO:0000259" key="6">
    <source>
        <dbReference type="Pfam" id="PF25917"/>
    </source>
</evidence>
<dbReference type="InterPro" id="IPR058624">
    <property type="entry name" value="MdtA-like_HH"/>
</dbReference>
<dbReference type="Proteomes" id="UP000263900">
    <property type="component" value="Chromosome"/>
</dbReference>
<keyword evidence="4" id="KW-1133">Transmembrane helix</keyword>
<feature type="domain" description="Multidrug resistance protein MdtA-like C-terminal permuted SH3" evidence="8">
    <location>
        <begin position="322"/>
        <end position="381"/>
    </location>
</feature>
<evidence type="ECO:0000256" key="2">
    <source>
        <dbReference type="ARBA" id="ARBA00009477"/>
    </source>
</evidence>
<keyword evidence="4" id="KW-0472">Membrane</keyword>
<evidence type="ECO:0000313" key="10">
    <source>
        <dbReference type="Proteomes" id="UP000263900"/>
    </source>
</evidence>
<dbReference type="InterPro" id="IPR058626">
    <property type="entry name" value="MdtA-like_b-barrel"/>
</dbReference>
<evidence type="ECO:0000259" key="5">
    <source>
        <dbReference type="Pfam" id="PF25876"/>
    </source>
</evidence>
<evidence type="ECO:0000256" key="1">
    <source>
        <dbReference type="ARBA" id="ARBA00004196"/>
    </source>
</evidence>
<dbReference type="EMBL" id="CP032157">
    <property type="protein sequence ID" value="AXY78659.1"/>
    <property type="molecule type" value="Genomic_DNA"/>
</dbReference>
<dbReference type="Pfam" id="PF25876">
    <property type="entry name" value="HH_MFP_RND"/>
    <property type="match status" value="1"/>
</dbReference>
<feature type="domain" description="Multidrug resistance protein MdtA-like barrel-sandwich hybrid" evidence="6">
    <location>
        <begin position="84"/>
        <end position="220"/>
    </location>
</feature>
<dbReference type="GO" id="GO:0030313">
    <property type="term" value="C:cell envelope"/>
    <property type="evidence" value="ECO:0007669"/>
    <property type="project" value="UniProtKB-SubCell"/>
</dbReference>
<dbReference type="SUPFAM" id="SSF111369">
    <property type="entry name" value="HlyD-like secretion proteins"/>
    <property type="match status" value="1"/>
</dbReference>
<feature type="transmembrane region" description="Helical" evidence="4">
    <location>
        <begin position="20"/>
        <end position="38"/>
    </location>
</feature>
<dbReference type="AlphaFoldDB" id="A0A3B7MZL1"/>
<feature type="domain" description="Multidrug resistance protein MdtA-like beta-barrel" evidence="7">
    <location>
        <begin position="230"/>
        <end position="316"/>
    </location>
</feature>
<dbReference type="OrthoDB" id="9801814at2"/>
<accession>A0A3B7MZL1</accession>
<dbReference type="KEGG" id="pseg:D3H65_15545"/>
<dbReference type="Pfam" id="PF25917">
    <property type="entry name" value="BSH_RND"/>
    <property type="match status" value="1"/>
</dbReference>
<dbReference type="GO" id="GO:0005886">
    <property type="term" value="C:plasma membrane"/>
    <property type="evidence" value="ECO:0007669"/>
    <property type="project" value="TreeGrafter"/>
</dbReference>
<dbReference type="PRINTS" id="PR01490">
    <property type="entry name" value="RTXTOXIND"/>
</dbReference>
<comment type="subcellular location">
    <subcellularLocation>
        <location evidence="1">Cell envelope</location>
    </subcellularLocation>
</comment>
<feature type="domain" description="Multidrug resistance protein MdtA-like alpha-helical hairpin" evidence="5">
    <location>
        <begin position="122"/>
        <end position="192"/>
    </location>
</feature>
<dbReference type="Gene3D" id="2.40.30.170">
    <property type="match status" value="1"/>
</dbReference>
<comment type="similarity">
    <text evidence="2">Belongs to the membrane fusion protein (MFP) (TC 8.A.1) family.</text>
</comment>
<sequence length="406" mass="43171">MNKRTKQSFTASAYPAAQRIAASLGHVLLGAVVIILLYSCGSSAAPGAGFGAPPPPQLPVVAVTVAPGTTYKEYSATLEGKVNVEIRPQVEGFLEKIFVDEGAYVKAGQPLFKIDARVYNEQLSSAQSNLLAAQANVQKAQVEVDRLIPLVDNKVISEVQLKTARAAYDAANAAAEQAKAQVGSAKINIGYTYITAPVSGYIGRIPYKTGSLVGKSENMPLTLLSDISEVYAYFSMTEAEFITFKQQFAGNTIDEKVKKVPGVELLLADNSTYTQKGKISSIDGQFDKSTGTISFRATFPNAGGMLRSGNTGKIRIPQNFTQAVVVPQEATFEIQDKIFVFAVGDSNKVASKPITVSGKSVGWYFVESGLKPGEKIVFAGAGNLQDGMVIVPQPISADSLLKAKPL</sequence>
<evidence type="ECO:0000259" key="8">
    <source>
        <dbReference type="Pfam" id="PF25967"/>
    </source>
</evidence>
<dbReference type="NCBIfam" id="TIGR01730">
    <property type="entry name" value="RND_mfp"/>
    <property type="match status" value="1"/>
</dbReference>
<dbReference type="GO" id="GO:0022857">
    <property type="term" value="F:transmembrane transporter activity"/>
    <property type="evidence" value="ECO:0007669"/>
    <property type="project" value="InterPro"/>
</dbReference>
<proteinExistence type="inferred from homology"/>
<keyword evidence="4" id="KW-0812">Transmembrane</keyword>
<dbReference type="PANTHER" id="PTHR30158">
    <property type="entry name" value="ACRA/E-RELATED COMPONENT OF DRUG EFFLUX TRANSPORTER"/>
    <property type="match status" value="1"/>
</dbReference>
<reference evidence="9 10" key="1">
    <citation type="submission" date="2018-09" db="EMBL/GenBank/DDBJ databases">
        <title>Genome sequencing of strain 6GH32-13.</title>
        <authorList>
            <person name="Weon H.-Y."/>
            <person name="Heo J."/>
            <person name="Kwon S.-W."/>
        </authorList>
    </citation>
    <scope>NUCLEOTIDE SEQUENCE [LARGE SCALE GENOMIC DNA]</scope>
    <source>
        <strain evidence="9 10">5GH32-13</strain>
    </source>
</reference>
<evidence type="ECO:0000259" key="7">
    <source>
        <dbReference type="Pfam" id="PF25944"/>
    </source>
</evidence>
<name>A0A3B7MZL1_9BACT</name>
<dbReference type="InterPro" id="IPR006143">
    <property type="entry name" value="RND_pump_MFP"/>
</dbReference>
<dbReference type="InterPro" id="IPR058627">
    <property type="entry name" value="MdtA-like_C"/>
</dbReference>
<dbReference type="Gene3D" id="2.40.420.20">
    <property type="match status" value="1"/>
</dbReference>
<organism evidence="9 10">
    <name type="scientific">Paraflavitalea soli</name>
    <dbReference type="NCBI Taxonomy" id="2315862"/>
    <lineage>
        <taxon>Bacteria</taxon>
        <taxon>Pseudomonadati</taxon>
        <taxon>Bacteroidota</taxon>
        <taxon>Chitinophagia</taxon>
        <taxon>Chitinophagales</taxon>
        <taxon>Chitinophagaceae</taxon>
        <taxon>Paraflavitalea</taxon>
    </lineage>
</organism>
<dbReference type="GO" id="GO:0046677">
    <property type="term" value="P:response to antibiotic"/>
    <property type="evidence" value="ECO:0007669"/>
    <property type="project" value="TreeGrafter"/>
</dbReference>
<evidence type="ECO:0000313" key="9">
    <source>
        <dbReference type="EMBL" id="AXY78659.1"/>
    </source>
</evidence>
<dbReference type="Gene3D" id="1.10.287.470">
    <property type="entry name" value="Helix hairpin bin"/>
    <property type="match status" value="1"/>
</dbReference>
<dbReference type="PANTHER" id="PTHR30158:SF23">
    <property type="entry name" value="MULTIDRUG RESISTANCE PROTEIN MEXA"/>
    <property type="match status" value="1"/>
</dbReference>
<dbReference type="Pfam" id="PF25967">
    <property type="entry name" value="RND-MFP_C"/>
    <property type="match status" value="1"/>
</dbReference>
<protein>
    <submittedName>
        <fullName evidence="9">Efflux RND transporter periplasmic adaptor subunit</fullName>
    </submittedName>
</protein>
<dbReference type="Gene3D" id="2.40.50.100">
    <property type="match status" value="1"/>
</dbReference>
<evidence type="ECO:0000256" key="3">
    <source>
        <dbReference type="SAM" id="Coils"/>
    </source>
</evidence>
<dbReference type="Pfam" id="PF25944">
    <property type="entry name" value="Beta-barrel_RND"/>
    <property type="match status" value="1"/>
</dbReference>
<gene>
    <name evidence="9" type="ORF">D3H65_15545</name>
</gene>
<keyword evidence="3" id="KW-0175">Coiled coil</keyword>
<evidence type="ECO:0000256" key="4">
    <source>
        <dbReference type="SAM" id="Phobius"/>
    </source>
</evidence>
<feature type="coiled-coil region" evidence="3">
    <location>
        <begin position="116"/>
        <end position="181"/>
    </location>
</feature>